<protein>
    <recommendedName>
        <fullName evidence="3">Tail assembly chaperone</fullName>
    </recommendedName>
</protein>
<reference evidence="1 2" key="1">
    <citation type="submission" date="2024-04" db="EMBL/GenBank/DDBJ databases">
        <authorList>
            <person name="Wojcicki M."/>
            <person name="Srednicka P."/>
            <person name="Shymialevich D."/>
            <person name="Sokolowska B."/>
        </authorList>
    </citation>
    <scope>NUCLEOTIDE SEQUENCE [LARGE SCALE GENOMIC DNA]</scope>
</reference>
<keyword evidence="2" id="KW-1185">Reference proteome</keyword>
<evidence type="ECO:0000313" key="1">
    <source>
        <dbReference type="EMBL" id="XAG95782.1"/>
    </source>
</evidence>
<gene>
    <name evidence="1" type="ORF">U7154_000015</name>
</gene>
<evidence type="ECO:0008006" key="3">
    <source>
        <dbReference type="Google" id="ProtNLM"/>
    </source>
</evidence>
<dbReference type="EMBL" id="PP579741">
    <property type="protein sequence ID" value="XAG95782.1"/>
    <property type="molecule type" value="Genomic_DNA"/>
</dbReference>
<proteinExistence type="predicted"/>
<sequence>MKSSDLNWPPGTNRATIFNGEIVFFTPNEKVYWEAKDIVFRDILAEKQHLGTPTMVAEVTEAEYQIARMLGDVWNLFCQLPKEHPMQDQEFCSAIHKCQDMVLSRAGIRAIKERDLQFCEERKNKE</sequence>
<dbReference type="Proteomes" id="UP001437386">
    <property type="component" value="Segment"/>
</dbReference>
<evidence type="ECO:0000313" key="2">
    <source>
        <dbReference type="Proteomes" id="UP001437386"/>
    </source>
</evidence>
<organism evidence="1 2">
    <name type="scientific">Enterobacter phage KKP_3711</name>
    <dbReference type="NCBI Taxonomy" id="3109398"/>
    <lineage>
        <taxon>Viruses</taxon>
        <taxon>Duplodnaviria</taxon>
        <taxon>Heunggongvirae</taxon>
        <taxon>Uroviricota</taxon>
        <taxon>Caudoviricetes</taxon>
        <taxon>Demerecviridae</taxon>
        <taxon>Markadamsvirinae</taxon>
    </lineage>
</organism>
<name>A0AAX4Q3V4_9CAUD</name>
<accession>A0AAX4Q3V4</accession>